<dbReference type="Proteomes" id="UP000812013">
    <property type="component" value="Unassembled WGS sequence"/>
</dbReference>
<protein>
    <submittedName>
        <fullName evidence="1">Uncharacterized protein</fullName>
    </submittedName>
</protein>
<organism evidence="1 2">
    <name type="scientific">Streptomyces bambusae</name>
    <dbReference type="NCBI Taxonomy" id="1550616"/>
    <lineage>
        <taxon>Bacteria</taxon>
        <taxon>Bacillati</taxon>
        <taxon>Actinomycetota</taxon>
        <taxon>Actinomycetes</taxon>
        <taxon>Kitasatosporales</taxon>
        <taxon>Streptomycetaceae</taxon>
        <taxon>Streptomyces</taxon>
    </lineage>
</organism>
<gene>
    <name evidence="1" type="ORF">GPJ59_15790</name>
</gene>
<sequence length="273" mass="29825">MTSAAGGYGKDDAEAATRLIGYAFRPRLLPHRDAEYAALVRRFDEEPAFEDLVRQSATGLGLQVLGVTMRAGSVIVPVPGSVFETRLEGYARQVRQSHHREAERVLHGIAHLAIAALCFPRPQDLVDDSYVGAVTAAVVDKHVRHMCRELAKRSAEAHENSDTPVEAPELERAWRAYARRSEAGETTSGQVAPTTTEAIVGKALRYLVDKGLLSESENLELASKVYRTTGRYQLQVRELAAVEAYRELLLLGIVPPADSAGSLRVISDDGTLH</sequence>
<reference evidence="1 2" key="1">
    <citation type="submission" date="2019-12" db="EMBL/GenBank/DDBJ databases">
        <title>Genome sequence of Streptomyces bambusae.</title>
        <authorList>
            <person name="Bansal K."/>
            <person name="Choksket S."/>
            <person name="Korpole S."/>
            <person name="Patil P.B."/>
        </authorList>
    </citation>
    <scope>NUCLEOTIDE SEQUENCE [LARGE SCALE GENOMIC DNA]</scope>
    <source>
        <strain evidence="1 2">SK60</strain>
    </source>
</reference>
<dbReference type="RefSeq" id="WP_219667773.1">
    <property type="nucleotide sequence ID" value="NZ_WTFF01000098.1"/>
</dbReference>
<evidence type="ECO:0000313" key="1">
    <source>
        <dbReference type="EMBL" id="MBW5483311.1"/>
    </source>
</evidence>
<proteinExistence type="predicted"/>
<name>A0ABS6Z6C0_9ACTN</name>
<comment type="caution">
    <text evidence="1">The sequence shown here is derived from an EMBL/GenBank/DDBJ whole genome shotgun (WGS) entry which is preliminary data.</text>
</comment>
<evidence type="ECO:0000313" key="2">
    <source>
        <dbReference type="Proteomes" id="UP000812013"/>
    </source>
</evidence>
<accession>A0ABS6Z6C0</accession>
<dbReference type="EMBL" id="WTFF01000098">
    <property type="protein sequence ID" value="MBW5483311.1"/>
    <property type="molecule type" value="Genomic_DNA"/>
</dbReference>
<keyword evidence="2" id="KW-1185">Reference proteome</keyword>